<feature type="compositionally biased region" description="Polar residues" evidence="25">
    <location>
        <begin position="1190"/>
        <end position="1199"/>
    </location>
</feature>
<keyword evidence="24" id="KW-1015">Disulfide bond</keyword>
<feature type="site" description="Interaction with the cone snail toxin Con-ikot-ikot" evidence="23">
    <location>
        <position position="919"/>
    </location>
</feature>
<feature type="binding site" evidence="22">
    <location>
        <position position="744"/>
    </location>
    <ligand>
        <name>L-glutamate</name>
        <dbReference type="ChEBI" id="CHEBI:29985"/>
    </ligand>
</feature>
<comment type="subunit">
    <text evidence="3">Forms a heteromeric NMDA channel with Nmdar2.</text>
</comment>
<feature type="region of interest" description="Disordered" evidence="25">
    <location>
        <begin position="1367"/>
        <end position="1402"/>
    </location>
</feature>
<evidence type="ECO:0000256" key="24">
    <source>
        <dbReference type="PIRSR" id="PIRSR601508-3"/>
    </source>
</evidence>
<evidence type="ECO:0000256" key="22">
    <source>
        <dbReference type="PIRSR" id="PIRSR601508-1"/>
    </source>
</evidence>
<dbReference type="Pfam" id="PF01094">
    <property type="entry name" value="ANF_receptor"/>
    <property type="match status" value="2"/>
</dbReference>
<comment type="subcellular location">
    <subcellularLocation>
        <location evidence="1">Cell membrane</location>
        <topology evidence="1">Multi-pass membrane protein</topology>
    </subcellularLocation>
    <subcellularLocation>
        <location evidence="21">Postsynaptic cell membrane</location>
    </subcellularLocation>
</comment>
<feature type="site" description="Crucial to convey clamshell closure to channel opening" evidence="23">
    <location>
        <position position="903"/>
    </location>
</feature>
<feature type="region of interest" description="Disordered" evidence="25">
    <location>
        <begin position="264"/>
        <end position="285"/>
    </location>
</feature>
<dbReference type="Gene3D" id="3.40.190.10">
    <property type="entry name" value="Periplasmic binding protein-like II"/>
    <property type="match status" value="3"/>
</dbReference>
<evidence type="ECO:0000256" key="8">
    <source>
        <dbReference type="ARBA" id="ARBA00022692"/>
    </source>
</evidence>
<dbReference type="InterPro" id="IPR001828">
    <property type="entry name" value="ANF_lig-bd_rcpt"/>
</dbReference>
<evidence type="ECO:0000256" key="16">
    <source>
        <dbReference type="ARBA" id="ARBA00023180"/>
    </source>
</evidence>
<evidence type="ECO:0000256" key="20">
    <source>
        <dbReference type="ARBA" id="ARBA00024675"/>
    </source>
</evidence>
<keyword evidence="11 26" id="KW-1133">Transmembrane helix</keyword>
<feature type="binding site" evidence="22">
    <location>
        <position position="751"/>
    </location>
    <ligand>
        <name>L-glutamate</name>
        <dbReference type="ChEBI" id="CHEBI:29985"/>
    </ligand>
</feature>
<evidence type="ECO:0000256" key="21">
    <source>
        <dbReference type="ARBA" id="ARBA00034100"/>
    </source>
</evidence>
<dbReference type="Proteomes" id="UP000318571">
    <property type="component" value="Chromosome 3"/>
</dbReference>
<evidence type="ECO:0000256" key="10">
    <source>
        <dbReference type="ARBA" id="ARBA00022833"/>
    </source>
</evidence>
<comment type="function">
    <text evidence="20">NMDA receptor subtype of glutamate-gated ion channels with high calcium permeability and voltage-dependent sensitivity to magnesium. Mediated by glycine. This protein plays a key role in synaptic plasticity, synaptogenesis, excitotoxicity, memory acquisition and learning. It mediates neuronal functions in glutamate neurotransmission. Is involved in the cell surface targeting of NMDA receptors. Plays a role in associative learning and in long-term memory consolidation.</text>
</comment>
<dbReference type="InterPro" id="IPR001320">
    <property type="entry name" value="Iontro_rcpt_C"/>
</dbReference>
<feature type="region of interest" description="Disordered" evidence="25">
    <location>
        <begin position="1305"/>
        <end position="1333"/>
    </location>
</feature>
<keyword evidence="10" id="KW-0862">Zinc</keyword>
<evidence type="ECO:0000313" key="31">
    <source>
        <dbReference type="Proteomes" id="UP000318571"/>
    </source>
</evidence>
<accession>A0A553P6C3</accession>
<feature type="region of interest" description="Disordered" evidence="25">
    <location>
        <begin position="1419"/>
        <end position="1439"/>
    </location>
</feature>
<organism evidence="30 31">
    <name type="scientific">Tigriopus californicus</name>
    <name type="common">Marine copepod</name>
    <dbReference type="NCBI Taxonomy" id="6832"/>
    <lineage>
        <taxon>Eukaryota</taxon>
        <taxon>Metazoa</taxon>
        <taxon>Ecdysozoa</taxon>
        <taxon>Arthropoda</taxon>
        <taxon>Crustacea</taxon>
        <taxon>Multicrustacea</taxon>
        <taxon>Hexanauplia</taxon>
        <taxon>Copepoda</taxon>
        <taxon>Harpacticoida</taxon>
        <taxon>Harpacticidae</taxon>
        <taxon>Tigriopus</taxon>
    </lineage>
</organism>
<comment type="similarity">
    <text evidence="2">Belongs to the glutamate-gated ion channel (TC 1.A.10.1) family.</text>
</comment>
<dbReference type="GO" id="GO:0046872">
    <property type="term" value="F:metal ion binding"/>
    <property type="evidence" value="ECO:0007669"/>
    <property type="project" value="UniProtKB-KW"/>
</dbReference>
<dbReference type="SUPFAM" id="SSF53822">
    <property type="entry name" value="Periplasmic binding protein-like I"/>
    <property type="match status" value="2"/>
</dbReference>
<feature type="chain" id="PRO_5021789432" description="Glutamate [NMDA] receptor subunit 1" evidence="27">
    <location>
        <begin position="28"/>
        <end position="1439"/>
    </location>
</feature>
<comment type="caution">
    <text evidence="30">The sequence shown here is derived from an EMBL/GenBank/DDBJ whole genome shotgun (WGS) entry which is preliminary data.</text>
</comment>
<keyword evidence="15" id="KW-0675">Receptor</keyword>
<reference evidence="30 31" key="1">
    <citation type="journal article" date="2018" name="Nat. Ecol. Evol.">
        <title>Genomic signatures of mitonuclear coevolution across populations of Tigriopus californicus.</title>
        <authorList>
            <person name="Barreto F.S."/>
            <person name="Watson E.T."/>
            <person name="Lima T.G."/>
            <person name="Willett C.S."/>
            <person name="Edmands S."/>
            <person name="Li W."/>
            <person name="Burton R.S."/>
        </authorList>
    </citation>
    <scope>NUCLEOTIDE SEQUENCE [LARGE SCALE GENOMIC DNA]</scope>
    <source>
        <strain evidence="30 31">San Diego</strain>
    </source>
</reference>
<dbReference type="GO" id="GO:0038023">
    <property type="term" value="F:signaling receptor activity"/>
    <property type="evidence" value="ECO:0007669"/>
    <property type="project" value="InterPro"/>
</dbReference>
<evidence type="ECO:0000256" key="5">
    <source>
        <dbReference type="ARBA" id="ARBA00022448"/>
    </source>
</evidence>
<feature type="region of interest" description="Disordered" evidence="25">
    <location>
        <begin position="605"/>
        <end position="652"/>
    </location>
</feature>
<feature type="transmembrane region" description="Helical" evidence="26">
    <location>
        <begin position="1046"/>
        <end position="1067"/>
    </location>
</feature>
<evidence type="ECO:0000256" key="4">
    <source>
        <dbReference type="ARBA" id="ARBA00015895"/>
    </source>
</evidence>
<evidence type="ECO:0000256" key="9">
    <source>
        <dbReference type="ARBA" id="ARBA00022723"/>
    </source>
</evidence>
<dbReference type="SMART" id="SM00918">
    <property type="entry name" value="Lig_chan-Glu_bd"/>
    <property type="match status" value="1"/>
</dbReference>
<dbReference type="SUPFAM" id="SSF53850">
    <property type="entry name" value="Periplasmic binding protein-like II"/>
    <property type="match status" value="1"/>
</dbReference>
<evidence type="ECO:0000256" key="15">
    <source>
        <dbReference type="ARBA" id="ARBA00023170"/>
    </source>
</evidence>
<dbReference type="STRING" id="6832.A0A553P6C3"/>
<keyword evidence="16" id="KW-0325">Glycoprotein</keyword>
<keyword evidence="8 26" id="KW-0812">Transmembrane</keyword>
<dbReference type="SUPFAM" id="SSF81324">
    <property type="entry name" value="Voltage-gated potassium channels"/>
    <property type="match status" value="1"/>
</dbReference>
<name>A0A553P6C3_TIGCA</name>
<evidence type="ECO:0000256" key="26">
    <source>
        <dbReference type="SAM" id="Phobius"/>
    </source>
</evidence>
<feature type="region of interest" description="Disordered" evidence="25">
    <location>
        <begin position="1171"/>
        <end position="1209"/>
    </location>
</feature>
<dbReference type="SMART" id="SM00079">
    <property type="entry name" value="PBPe"/>
    <property type="match status" value="1"/>
</dbReference>
<evidence type="ECO:0000256" key="2">
    <source>
        <dbReference type="ARBA" id="ARBA00008685"/>
    </source>
</evidence>
<keyword evidence="14 26" id="KW-0472">Membrane</keyword>
<keyword evidence="7" id="KW-0597">Phosphoprotein</keyword>
<evidence type="ECO:0000256" key="11">
    <source>
        <dbReference type="ARBA" id="ARBA00022989"/>
    </source>
</evidence>
<feature type="disulfide bond" evidence="24">
    <location>
        <begin position="969"/>
        <end position="1027"/>
    </location>
</feature>
<dbReference type="InterPro" id="IPR001508">
    <property type="entry name" value="Iono_Glu_rcpt_met"/>
</dbReference>
<dbReference type="InterPro" id="IPR049873">
    <property type="entry name" value="NMDA1-like_N"/>
</dbReference>
<feature type="signal peptide" evidence="27">
    <location>
        <begin position="1"/>
        <end position="27"/>
    </location>
</feature>
<dbReference type="Pfam" id="PF00060">
    <property type="entry name" value="Lig_chan"/>
    <property type="match status" value="1"/>
</dbReference>
<sequence length="1439" mass="159980">MSPLQPPITPLVALVSLLLLIPWDTTPKWGEALQLGGAGSRSNSRTEVTTSAYPSYPTEGGHTYVENTTGAPIWEGNPTEYTIGGVLSGLEGVEHYFTQILSDVERLKLNNLVSLNYATQTMDSNPIRTAINVCSQLIKRKVYAIVVSKPKSGDLSPASVSYTAGFYHIPVIGISSRDSAFSDKNIHVSFLRTVPPYSHQADVWVEMLKIFKYRQLVFIHSSDTDGRALLGRFQTKTQDLQAEDQEVKVQVATFNDSNRCPFPSLLSERPHPQTPTPSTSSFFSSSSCNNNNNNNNITISITSFVVEKIEEFEPGKSSYYDTLSTIKECQARVYFLYASTEDADQIFRDATNLNMTGEGYVWIVTEQALLSQTIPSGTLGLQLVSSEGERGHISDSLNILAQALENLHKNENVTEAPGNCNKSGNVWESGRKFFEYIRKQILAAGVTGRVAFDDMGDRLFAEYKVINVQADHRNNFPKGVKVGNYKYSEMSSKMHLEINEDAIIWPGGLTQKPTGLMIPTHLKVVTIFEKPFVYTRKLNVSSTEVFHNLRQMETANSYSSSNSFSNNFNKQDVASGSSSNNNNNNHGNGMKVSWSDFADLGLDKAKVDSSSTAKPPPEMANSDKSGGGQGQTASAPSDISKPSRKLPENACDPTYGEVPCPAYNKHWNEDDPDSKTYTEEMYCCRGYCIDLLHLLSSHSNFTFSLHLAQDEYGTLERNNLTGKQEWTGLMGELVGERADMIVAPLTINPERAQVIEFSKPFKYQGITILQKRQPRASQLVSFLQPFKYTLWVLVLVSVHVVALCLYLLDRFSPFGHLGSPSRGHSDEHRAVELLQREESLNFTSAIWFAWGVLLNSGIGEGTPRSFSARVLGMVWAGFAMIIVASYTANLAAFLVLDKPRTSLTGINDPRGSAVDLYFRRQVELSNMYRTMEGKHFPSPEKAIQAVKEGKLHAFIWDSSRLEFEAAHDCDLITAGDLFGRSGYGVGLQKGSPWADKVTLAILHFHESGKMEELDNKWILLNNNAMQCHEKDDNSPATLGLKNMRGVFILVGVGIAGGLGLIVIEIVYKKHQMRKQKRHAIARTAIYRWKSNIQKRRVTRHTKHFRANGVRASVASDFTETTPDSIATISVGSLPHRDLYPDDSTWRLAMEARIPIASHSVTRGDYRQNIGTTTSLQRPKSAQPVRHYRSQEQLNESYTPKSPILPTRRSAPRLQELNSSPIKRGCTQHPPSHFLPKHGLAPLPAEPLNTGPIRHVRAPKSPLVGEPHHIYLQPPPHYGALAKSPSSSDSSKKKLNAVVMIQPPAKGSKLSLTGGRKKPKSLWPMDKSKQVPKLPEPRAGLREEDFLSSPEYPTVTLDLTVGPEFEGELRHRGIPKPPPPPKLYWQNKRQHPGGKPAHKKKQHHFYDPYAGDYAGSNVSMYSGTSRTSKGHRYSFEDSDV</sequence>
<keyword evidence="12" id="KW-0770">Synapse</keyword>
<protein>
    <recommendedName>
        <fullName evidence="4">Glutamate [NMDA] receptor subunit 1</fullName>
    </recommendedName>
</protein>
<dbReference type="OMA" id="NNCERTE"/>
<evidence type="ECO:0000256" key="23">
    <source>
        <dbReference type="PIRSR" id="PIRSR601508-2"/>
    </source>
</evidence>
<evidence type="ECO:0000256" key="6">
    <source>
        <dbReference type="ARBA" id="ARBA00022475"/>
    </source>
</evidence>
<keyword evidence="17" id="KW-0628">Postsynaptic cell membrane</keyword>
<evidence type="ECO:0000256" key="14">
    <source>
        <dbReference type="ARBA" id="ARBA00023136"/>
    </source>
</evidence>
<dbReference type="PANTHER" id="PTHR18966">
    <property type="entry name" value="IONOTROPIC GLUTAMATE RECEPTOR"/>
    <property type="match status" value="1"/>
</dbReference>
<feature type="transmembrane region" description="Helical" evidence="26">
    <location>
        <begin position="870"/>
        <end position="896"/>
    </location>
</feature>
<keyword evidence="13" id="KW-0406">Ion transport</keyword>
<evidence type="ECO:0000256" key="7">
    <source>
        <dbReference type="ARBA" id="ARBA00022553"/>
    </source>
</evidence>
<dbReference type="Gene3D" id="1.10.287.70">
    <property type="match status" value="1"/>
</dbReference>
<dbReference type="InterPro" id="IPR019594">
    <property type="entry name" value="Glu/Gly-bd"/>
</dbReference>
<feature type="transmembrane region" description="Helical" evidence="26">
    <location>
        <begin position="839"/>
        <end position="858"/>
    </location>
</feature>
<keyword evidence="5" id="KW-0813">Transport</keyword>
<feature type="binding site" evidence="22">
    <location>
        <position position="746"/>
    </location>
    <ligand>
        <name>L-glutamate</name>
        <dbReference type="ChEBI" id="CHEBI:29985"/>
    </ligand>
</feature>
<dbReference type="CDD" id="cd06379">
    <property type="entry name" value="PBP1_iGluR_NMDA_NR1"/>
    <property type="match status" value="1"/>
</dbReference>
<gene>
    <name evidence="30" type="ORF">TCAL_02565</name>
</gene>
<dbReference type="Pfam" id="PF10562">
    <property type="entry name" value="CaM_bdg_C0"/>
    <property type="match status" value="1"/>
</dbReference>
<evidence type="ECO:0000256" key="1">
    <source>
        <dbReference type="ARBA" id="ARBA00004651"/>
    </source>
</evidence>
<keyword evidence="18" id="KW-1071">Ligand-gated ion channel</keyword>
<dbReference type="PRINTS" id="PR00177">
    <property type="entry name" value="NMDARECEPTOR"/>
</dbReference>
<evidence type="ECO:0000256" key="3">
    <source>
        <dbReference type="ARBA" id="ARBA00011106"/>
    </source>
</evidence>
<dbReference type="Pfam" id="PF10613">
    <property type="entry name" value="Lig_chan-Glu_bd"/>
    <property type="match status" value="1"/>
</dbReference>
<dbReference type="InterPro" id="IPR015683">
    <property type="entry name" value="Ionotropic_Glu_rcpt"/>
</dbReference>
<keyword evidence="31" id="KW-1185">Reference proteome</keyword>
<dbReference type="Gene3D" id="3.40.50.2300">
    <property type="match status" value="3"/>
</dbReference>
<feature type="binding site" evidence="22">
    <location>
        <position position="957"/>
    </location>
    <ligand>
        <name>L-glutamate</name>
        <dbReference type="ChEBI" id="CHEBI:29985"/>
    </ligand>
</feature>
<evidence type="ECO:0000256" key="13">
    <source>
        <dbReference type="ARBA" id="ARBA00023065"/>
    </source>
</evidence>
<dbReference type="GO" id="GO:0045211">
    <property type="term" value="C:postsynaptic membrane"/>
    <property type="evidence" value="ECO:0007669"/>
    <property type="project" value="UniProtKB-SubCell"/>
</dbReference>
<evidence type="ECO:0000256" key="12">
    <source>
        <dbReference type="ARBA" id="ARBA00023018"/>
    </source>
</evidence>
<dbReference type="EMBL" id="VCGU01000007">
    <property type="protein sequence ID" value="TRY73238.1"/>
    <property type="molecule type" value="Genomic_DNA"/>
</dbReference>
<evidence type="ECO:0000259" key="29">
    <source>
        <dbReference type="SMART" id="SM00918"/>
    </source>
</evidence>
<feature type="compositionally biased region" description="Basic residues" evidence="25">
    <location>
        <begin position="1387"/>
        <end position="1402"/>
    </location>
</feature>
<feature type="region of interest" description="Disordered" evidence="25">
    <location>
        <begin position="569"/>
        <end position="590"/>
    </location>
</feature>
<feature type="domain" description="Ionotropic glutamate receptor C-terminal" evidence="28">
    <location>
        <begin position="671"/>
        <end position="1020"/>
    </location>
</feature>
<evidence type="ECO:0000256" key="18">
    <source>
        <dbReference type="ARBA" id="ARBA00023286"/>
    </source>
</evidence>
<evidence type="ECO:0000256" key="25">
    <source>
        <dbReference type="SAM" id="MobiDB-lite"/>
    </source>
</evidence>
<evidence type="ECO:0000259" key="28">
    <source>
        <dbReference type="SMART" id="SM00079"/>
    </source>
</evidence>
<evidence type="ECO:0000313" key="30">
    <source>
        <dbReference type="EMBL" id="TRY73238.1"/>
    </source>
</evidence>
<feature type="domain" description="Ionotropic glutamate receptor L-glutamate and glycine-binding" evidence="29">
    <location>
        <begin position="672"/>
        <end position="735"/>
    </location>
</feature>
<proteinExistence type="inferred from homology"/>
<keyword evidence="27" id="KW-0732">Signal</keyword>
<keyword evidence="19" id="KW-0407">Ion channel</keyword>
<keyword evidence="9" id="KW-0479">Metal-binding</keyword>
<evidence type="ECO:0000256" key="27">
    <source>
        <dbReference type="SAM" id="SignalP"/>
    </source>
</evidence>
<evidence type="ECO:0000256" key="17">
    <source>
        <dbReference type="ARBA" id="ARBA00023257"/>
    </source>
</evidence>
<dbReference type="GO" id="GO:0015276">
    <property type="term" value="F:ligand-gated monoatomic ion channel activity"/>
    <property type="evidence" value="ECO:0007669"/>
    <property type="project" value="InterPro"/>
</dbReference>
<dbReference type="InterPro" id="IPR018882">
    <property type="entry name" value="CaM-bd_C0_NMDA_rcpt_NR1"/>
</dbReference>
<dbReference type="InterPro" id="IPR028082">
    <property type="entry name" value="Peripla_BP_I"/>
</dbReference>
<feature type="transmembrane region" description="Helical" evidence="26">
    <location>
        <begin position="788"/>
        <end position="808"/>
    </location>
</feature>
<keyword evidence="6" id="KW-1003">Cell membrane</keyword>
<evidence type="ECO:0000256" key="19">
    <source>
        <dbReference type="ARBA" id="ARBA00023303"/>
    </source>
</evidence>
<dbReference type="FunFam" id="3.40.190.10:FF:000009">
    <property type="entry name" value="Putative glutamate receptor ionotropic NMDA 2B"/>
    <property type="match status" value="1"/>
</dbReference>
<feature type="compositionally biased region" description="Low complexity" evidence="25">
    <location>
        <begin position="569"/>
        <end position="589"/>
    </location>
</feature>